<organism evidence="3 4">
    <name type="scientific">Trichlorobacter ammonificans</name>
    <dbReference type="NCBI Taxonomy" id="2916410"/>
    <lineage>
        <taxon>Bacteria</taxon>
        <taxon>Pseudomonadati</taxon>
        <taxon>Thermodesulfobacteriota</taxon>
        <taxon>Desulfuromonadia</taxon>
        <taxon>Geobacterales</taxon>
        <taxon>Geobacteraceae</taxon>
        <taxon>Trichlorobacter</taxon>
    </lineage>
</organism>
<protein>
    <recommendedName>
        <fullName evidence="5">Glycosyltransferase</fullName>
    </recommendedName>
</protein>
<reference evidence="3 4" key="1">
    <citation type="submission" date="2022-03" db="EMBL/GenBank/DDBJ databases">
        <authorList>
            <person name="Koch H."/>
        </authorList>
    </citation>
    <scope>NUCLEOTIDE SEQUENCE [LARGE SCALE GENOMIC DNA]</scope>
    <source>
        <strain evidence="3 4">G1</strain>
    </source>
</reference>
<evidence type="ECO:0008006" key="5">
    <source>
        <dbReference type="Google" id="ProtNLM"/>
    </source>
</evidence>
<proteinExistence type="predicted"/>
<dbReference type="Gene3D" id="3.40.50.2000">
    <property type="entry name" value="Glycogen Phosphorylase B"/>
    <property type="match status" value="2"/>
</dbReference>
<dbReference type="Pfam" id="PF00534">
    <property type="entry name" value="Glycos_transf_1"/>
    <property type="match status" value="1"/>
</dbReference>
<name>A0ABM9D8H9_9BACT</name>
<dbReference type="Pfam" id="PF13439">
    <property type="entry name" value="Glyco_transf_4"/>
    <property type="match status" value="1"/>
</dbReference>
<accession>A0ABM9D8H9</accession>
<evidence type="ECO:0000259" key="1">
    <source>
        <dbReference type="Pfam" id="PF00534"/>
    </source>
</evidence>
<keyword evidence="4" id="KW-1185">Reference proteome</keyword>
<dbReference type="RefSeq" id="WP_305732219.1">
    <property type="nucleotide sequence ID" value="NZ_OW150024.1"/>
</dbReference>
<gene>
    <name evidence="3" type="ORF">GEAMG1_1562</name>
</gene>
<sequence length="395" mass="43014">MTTDRTVRVVQITQYLEIGGLESLIMELCRSLDRSRFTPSVLCLNGYDPQYAATLEHSGVAVHLVTKRHRRDLLFLQRAASLLRRLGTDVVHSHGGCFLYGSLIGRLAGARLLVHTLHGMPVERGLQARCEERLACALTDRIVAVSDGVAADILSRNPAAAHKVTTVINGIDTERFKPLNDPRQVSELRRHHGLPTDTAVIGSVGRLEAVKNYPLLLRACAELRRSRGIPFHLVLVGSGSEEVDLKQLAAELGIGQQVSFPGMCYDLQEVYPTFDLFALSSLTEGTSLSLLEALSCGVPAVVTAVGGNCRIVQHGVNGYLCRSGDQGPLALFLGRLLRDEEERRAMGVRARSVIRERFALGGMVAAYQELYRDGAVAAPALSPEAELSSYEILLP</sequence>
<dbReference type="SUPFAM" id="SSF53756">
    <property type="entry name" value="UDP-Glycosyltransferase/glycogen phosphorylase"/>
    <property type="match status" value="1"/>
</dbReference>
<dbReference type="Proteomes" id="UP001295463">
    <property type="component" value="Chromosome"/>
</dbReference>
<dbReference type="InterPro" id="IPR001296">
    <property type="entry name" value="Glyco_trans_1"/>
</dbReference>
<evidence type="ECO:0000259" key="2">
    <source>
        <dbReference type="Pfam" id="PF13439"/>
    </source>
</evidence>
<evidence type="ECO:0000313" key="4">
    <source>
        <dbReference type="Proteomes" id="UP001295463"/>
    </source>
</evidence>
<feature type="domain" description="Glycosyltransferase subfamily 4-like N-terminal" evidence="2">
    <location>
        <begin position="18"/>
        <end position="175"/>
    </location>
</feature>
<dbReference type="InterPro" id="IPR028098">
    <property type="entry name" value="Glyco_trans_4-like_N"/>
</dbReference>
<evidence type="ECO:0000313" key="3">
    <source>
        <dbReference type="EMBL" id="CAH2031392.1"/>
    </source>
</evidence>
<dbReference type="EMBL" id="OW150024">
    <property type="protein sequence ID" value="CAH2031392.1"/>
    <property type="molecule type" value="Genomic_DNA"/>
</dbReference>
<feature type="domain" description="Glycosyl transferase family 1" evidence="1">
    <location>
        <begin position="187"/>
        <end position="352"/>
    </location>
</feature>
<dbReference type="PANTHER" id="PTHR12526">
    <property type="entry name" value="GLYCOSYLTRANSFERASE"/>
    <property type="match status" value="1"/>
</dbReference>